<evidence type="ECO:0000313" key="1">
    <source>
        <dbReference type="EMBL" id="GBO37281.1"/>
    </source>
</evidence>
<protein>
    <submittedName>
        <fullName evidence="1">Uncharacterized protein</fullName>
    </submittedName>
</protein>
<dbReference type="AlphaFoldDB" id="A0A4Y2WJQ6"/>
<comment type="caution">
    <text evidence="1">The sequence shown here is derived from an EMBL/GenBank/DDBJ whole genome shotgun (WGS) entry which is preliminary data.</text>
</comment>
<reference evidence="1 2" key="1">
    <citation type="journal article" date="2019" name="Sci. Rep.">
        <title>Orb-weaving spider Araneus ventricosus genome elucidates the spidroin gene catalogue.</title>
        <authorList>
            <person name="Kono N."/>
            <person name="Nakamura H."/>
            <person name="Ohtoshi R."/>
            <person name="Moran D.A.P."/>
            <person name="Shinohara A."/>
            <person name="Yoshida Y."/>
            <person name="Fujiwara M."/>
            <person name="Mori M."/>
            <person name="Tomita M."/>
            <person name="Arakawa K."/>
        </authorList>
    </citation>
    <scope>NUCLEOTIDE SEQUENCE [LARGE SCALE GENOMIC DNA]</scope>
</reference>
<evidence type="ECO:0000313" key="2">
    <source>
        <dbReference type="Proteomes" id="UP000499080"/>
    </source>
</evidence>
<accession>A0A4Y2WJQ6</accession>
<dbReference type="Proteomes" id="UP000499080">
    <property type="component" value="Unassembled WGS sequence"/>
</dbReference>
<name>A0A4Y2WJQ6_ARAVE</name>
<sequence>MRAEVQPWLSGMFLGFGAVASRLGSKPDSTEDPMCMVLLCYKGKGPPVSVCVQFGGVTAHVSPSSIGLWFKNYEVRPGASSCCVASKREEYN</sequence>
<keyword evidence="2" id="KW-1185">Reference proteome</keyword>
<organism evidence="1 2">
    <name type="scientific">Araneus ventricosus</name>
    <name type="common">Orbweaver spider</name>
    <name type="synonym">Epeira ventricosa</name>
    <dbReference type="NCBI Taxonomy" id="182803"/>
    <lineage>
        <taxon>Eukaryota</taxon>
        <taxon>Metazoa</taxon>
        <taxon>Ecdysozoa</taxon>
        <taxon>Arthropoda</taxon>
        <taxon>Chelicerata</taxon>
        <taxon>Arachnida</taxon>
        <taxon>Araneae</taxon>
        <taxon>Araneomorphae</taxon>
        <taxon>Entelegynae</taxon>
        <taxon>Araneoidea</taxon>
        <taxon>Araneidae</taxon>
        <taxon>Araneus</taxon>
    </lineage>
</organism>
<proteinExistence type="predicted"/>
<gene>
    <name evidence="1" type="ORF">AVEN_110494_1</name>
</gene>
<dbReference type="EMBL" id="BGPR01061653">
    <property type="protein sequence ID" value="GBO37281.1"/>
    <property type="molecule type" value="Genomic_DNA"/>
</dbReference>